<dbReference type="EMBL" id="QSFO01000001">
    <property type="protein sequence ID" value="RHA57337.1"/>
    <property type="molecule type" value="Genomic_DNA"/>
</dbReference>
<gene>
    <name evidence="1" type="ORF">DW929_00420</name>
</gene>
<organism evidence="1 2">
    <name type="scientific">Eubacterium ventriosum</name>
    <dbReference type="NCBI Taxonomy" id="39496"/>
    <lineage>
        <taxon>Bacteria</taxon>
        <taxon>Bacillati</taxon>
        <taxon>Bacillota</taxon>
        <taxon>Clostridia</taxon>
        <taxon>Eubacteriales</taxon>
        <taxon>Eubacteriaceae</taxon>
        <taxon>Eubacterium</taxon>
    </lineage>
</organism>
<dbReference type="Proteomes" id="UP000284598">
    <property type="component" value="Unassembled WGS sequence"/>
</dbReference>
<proteinExistence type="predicted"/>
<reference evidence="1 2" key="1">
    <citation type="submission" date="2018-08" db="EMBL/GenBank/DDBJ databases">
        <title>A genome reference for cultivated species of the human gut microbiota.</title>
        <authorList>
            <person name="Zou Y."/>
            <person name="Xue W."/>
            <person name="Luo G."/>
        </authorList>
    </citation>
    <scope>NUCLEOTIDE SEQUENCE [LARGE SCALE GENOMIC DNA]</scope>
    <source>
        <strain evidence="1 2">AM43-2</strain>
    </source>
</reference>
<evidence type="ECO:0000313" key="1">
    <source>
        <dbReference type="EMBL" id="RHA57337.1"/>
    </source>
</evidence>
<name>A0A413S679_9FIRM</name>
<dbReference type="AlphaFoldDB" id="A0A413S679"/>
<accession>A0A413S679</accession>
<comment type="caution">
    <text evidence="1">The sequence shown here is derived from an EMBL/GenBank/DDBJ whole genome shotgun (WGS) entry which is preliminary data.</text>
</comment>
<protein>
    <submittedName>
        <fullName evidence="1">Uncharacterized protein</fullName>
    </submittedName>
</protein>
<dbReference type="RefSeq" id="WP_118024419.1">
    <property type="nucleotide sequence ID" value="NZ_JANGEU010000003.1"/>
</dbReference>
<sequence>MCKNEECVDDVLVIYCAKHPTYNFTTVVGWYNHADVYRHYQNVEFNGGYVQSYNAIAKAKDCVLLPVGERSRKIKWQVPRKANGWKFGFGRANVWYASEDNEELKEYMKKLLYQIENYDGENCIK</sequence>
<evidence type="ECO:0000313" key="2">
    <source>
        <dbReference type="Proteomes" id="UP000284598"/>
    </source>
</evidence>